<dbReference type="EMBL" id="JAAIWN010000039">
    <property type="protein sequence ID" value="NEY82609.1"/>
    <property type="molecule type" value="Genomic_DNA"/>
</dbReference>
<evidence type="ECO:0000313" key="10">
    <source>
        <dbReference type="Proteomes" id="UP000570010"/>
    </source>
</evidence>
<comment type="similarity">
    <text evidence="1">Belongs to the 'phage' integrase family.</text>
</comment>
<dbReference type="InterPro" id="IPR002104">
    <property type="entry name" value="Integrase_catalytic"/>
</dbReference>
<dbReference type="CDD" id="cd00397">
    <property type="entry name" value="DNA_BRE_C"/>
    <property type="match status" value="1"/>
</dbReference>
<evidence type="ECO:0000313" key="9">
    <source>
        <dbReference type="Proteomes" id="UP000472971"/>
    </source>
</evidence>
<reference evidence="7 10" key="2">
    <citation type="submission" date="2020-07" db="EMBL/GenBank/DDBJ databases">
        <authorList>
            <person name="Feng H."/>
        </authorList>
    </citation>
    <scope>NUCLEOTIDE SEQUENCE [LARGE SCALE GENOMIC DNA]</scope>
    <source>
        <strain evidence="7">S-12</strain>
        <strain evidence="10">s-12</strain>
    </source>
</reference>
<keyword evidence="2 4" id="KW-0238">DNA-binding</keyword>
<gene>
    <name evidence="8" type="ORF">G4D64_14105</name>
    <name evidence="7" type="ORF">H1Z61_14380</name>
</gene>
<dbReference type="AlphaFoldDB" id="A0A6B3VX04"/>
<dbReference type="Gene3D" id="1.10.150.130">
    <property type="match status" value="1"/>
</dbReference>
<dbReference type="Proteomes" id="UP000472971">
    <property type="component" value="Unassembled WGS sequence"/>
</dbReference>
<dbReference type="InterPro" id="IPR025269">
    <property type="entry name" value="SAM-like_dom"/>
</dbReference>
<evidence type="ECO:0000256" key="3">
    <source>
        <dbReference type="ARBA" id="ARBA00023172"/>
    </source>
</evidence>
<proteinExistence type="inferred from homology"/>
<dbReference type="PROSITE" id="PS51900">
    <property type="entry name" value="CB"/>
    <property type="match status" value="1"/>
</dbReference>
<dbReference type="EMBL" id="JACEIO010000039">
    <property type="protein sequence ID" value="MBA4538290.1"/>
    <property type="molecule type" value="Genomic_DNA"/>
</dbReference>
<feature type="domain" description="Tyr recombinase" evidence="5">
    <location>
        <begin position="115"/>
        <end position="295"/>
    </location>
</feature>
<dbReference type="RefSeq" id="WP_163243011.1">
    <property type="nucleotide sequence ID" value="NZ_JAAIWN010000039.1"/>
</dbReference>
<protein>
    <submittedName>
        <fullName evidence="8">Tyrosine-type recombinase/integrase</fullName>
    </submittedName>
</protein>
<dbReference type="GO" id="GO:0006310">
    <property type="term" value="P:DNA recombination"/>
    <property type="evidence" value="ECO:0007669"/>
    <property type="project" value="UniProtKB-KW"/>
</dbReference>
<evidence type="ECO:0000256" key="2">
    <source>
        <dbReference type="ARBA" id="ARBA00023125"/>
    </source>
</evidence>
<sequence>MRKRFTRSNNEKTIKEVFEDFQFHNKLKNLAPRTISSYDKNTIHFFNFLEKQNINYCSELDKDVVNDFILYLHELNIKDVSINTYLRHVRAFLYYCMNEEYINSFKIHLIKTNEEQKAPYTEDEIKRLLSSPNFRKCGFVEWRNWLMVAYMLETGNRLNTVINLKIENIDFDNGLIILTSNKNRQINYSPLSNVMIKNIQRFIETWGLQEDDYLFPSETGEKMKTRAVQSSISKYNHSRGVTKTGIHRFRHTFAKNYISKGGNPLVLQKLLHHSTLNITQKYVRLYSNDLKNGFSDISIVENMTKNQSFKRKR</sequence>
<dbReference type="SUPFAM" id="SSF56349">
    <property type="entry name" value="DNA breaking-rejoining enzymes"/>
    <property type="match status" value="1"/>
</dbReference>
<dbReference type="GO" id="GO:0003677">
    <property type="term" value="F:DNA binding"/>
    <property type="evidence" value="ECO:0007669"/>
    <property type="project" value="UniProtKB-UniRule"/>
</dbReference>
<evidence type="ECO:0000259" key="5">
    <source>
        <dbReference type="PROSITE" id="PS51898"/>
    </source>
</evidence>
<dbReference type="GO" id="GO:0015074">
    <property type="term" value="P:DNA integration"/>
    <property type="evidence" value="ECO:0007669"/>
    <property type="project" value="InterPro"/>
</dbReference>
<evidence type="ECO:0000256" key="4">
    <source>
        <dbReference type="PROSITE-ProRule" id="PRU01248"/>
    </source>
</evidence>
<comment type="caution">
    <text evidence="8">The sequence shown here is derived from an EMBL/GenBank/DDBJ whole genome shotgun (WGS) entry which is preliminary data.</text>
</comment>
<evidence type="ECO:0000313" key="8">
    <source>
        <dbReference type="EMBL" id="NEY82609.1"/>
    </source>
</evidence>
<dbReference type="InterPro" id="IPR013762">
    <property type="entry name" value="Integrase-like_cat_sf"/>
</dbReference>
<dbReference type="InterPro" id="IPR050090">
    <property type="entry name" value="Tyrosine_recombinase_XerCD"/>
</dbReference>
<reference evidence="8 9" key="1">
    <citation type="submission" date="2020-02" db="EMBL/GenBank/DDBJ databases">
        <title>Bacillus aquiflavi sp. nov., isolated from yellow water of strong flavor Chinese baijiu in Yibin region of China.</title>
        <authorList>
            <person name="Xie J."/>
        </authorList>
    </citation>
    <scope>NUCLEOTIDE SEQUENCE [LARGE SCALE GENOMIC DNA]</scope>
    <source>
        <strain evidence="8 9">3H-10</strain>
    </source>
</reference>
<evidence type="ECO:0000259" key="6">
    <source>
        <dbReference type="PROSITE" id="PS51900"/>
    </source>
</evidence>
<dbReference type="Pfam" id="PF13102">
    <property type="entry name" value="Phage_int_SAM_5"/>
    <property type="match status" value="1"/>
</dbReference>
<evidence type="ECO:0000256" key="1">
    <source>
        <dbReference type="ARBA" id="ARBA00008857"/>
    </source>
</evidence>
<dbReference type="Gene3D" id="1.10.443.10">
    <property type="entry name" value="Intergrase catalytic core"/>
    <property type="match status" value="1"/>
</dbReference>
<dbReference type="InterPro" id="IPR011010">
    <property type="entry name" value="DNA_brk_join_enz"/>
</dbReference>
<keyword evidence="3" id="KW-0233">DNA recombination</keyword>
<feature type="domain" description="Core-binding (CB)" evidence="6">
    <location>
        <begin position="12"/>
        <end position="97"/>
    </location>
</feature>
<accession>A0A6B3VX04</accession>
<keyword evidence="9" id="KW-1185">Reference proteome</keyword>
<dbReference type="Proteomes" id="UP000570010">
    <property type="component" value="Unassembled WGS sequence"/>
</dbReference>
<organism evidence="8 9">
    <name type="scientific">Bacillus aquiflavi</name>
    <dbReference type="NCBI Taxonomy" id="2672567"/>
    <lineage>
        <taxon>Bacteria</taxon>
        <taxon>Bacillati</taxon>
        <taxon>Bacillota</taxon>
        <taxon>Bacilli</taxon>
        <taxon>Bacillales</taxon>
        <taxon>Bacillaceae</taxon>
        <taxon>Bacillus</taxon>
    </lineage>
</organism>
<dbReference type="PANTHER" id="PTHR30349:SF41">
    <property type="entry name" value="INTEGRASE_RECOMBINASE PROTEIN MJ0367-RELATED"/>
    <property type="match status" value="1"/>
</dbReference>
<dbReference type="PANTHER" id="PTHR30349">
    <property type="entry name" value="PHAGE INTEGRASE-RELATED"/>
    <property type="match status" value="1"/>
</dbReference>
<dbReference type="PROSITE" id="PS51898">
    <property type="entry name" value="TYR_RECOMBINASE"/>
    <property type="match status" value="1"/>
</dbReference>
<dbReference type="InterPro" id="IPR010998">
    <property type="entry name" value="Integrase_recombinase_N"/>
</dbReference>
<dbReference type="InterPro" id="IPR044068">
    <property type="entry name" value="CB"/>
</dbReference>
<name>A0A6B3VX04_9BACI</name>
<evidence type="ECO:0000313" key="7">
    <source>
        <dbReference type="EMBL" id="MBA4538290.1"/>
    </source>
</evidence>
<dbReference type="Pfam" id="PF00589">
    <property type="entry name" value="Phage_integrase"/>
    <property type="match status" value="1"/>
</dbReference>